<feature type="transmembrane region" description="Helical" evidence="1">
    <location>
        <begin position="594"/>
        <end position="613"/>
    </location>
</feature>
<evidence type="ECO:0000256" key="1">
    <source>
        <dbReference type="SAM" id="Phobius"/>
    </source>
</evidence>
<keyword evidence="1" id="KW-0812">Transmembrane</keyword>
<feature type="transmembrane region" description="Helical" evidence="1">
    <location>
        <begin position="568"/>
        <end position="588"/>
    </location>
</feature>
<dbReference type="EMBL" id="MN740430">
    <property type="protein sequence ID" value="QHU06051.1"/>
    <property type="molecule type" value="Genomic_DNA"/>
</dbReference>
<proteinExistence type="predicted"/>
<evidence type="ECO:0000313" key="2">
    <source>
        <dbReference type="EMBL" id="QHU06051.1"/>
    </source>
</evidence>
<dbReference type="AlphaFoldDB" id="A0A6C0JM18"/>
<reference evidence="2" key="1">
    <citation type="journal article" date="2020" name="Nature">
        <title>Giant virus diversity and host interactions through global metagenomics.</title>
        <authorList>
            <person name="Schulz F."/>
            <person name="Roux S."/>
            <person name="Paez-Espino D."/>
            <person name="Jungbluth S."/>
            <person name="Walsh D.A."/>
            <person name="Denef V.J."/>
            <person name="McMahon K.D."/>
            <person name="Konstantinidis K.T."/>
            <person name="Eloe-Fadrosh E.A."/>
            <person name="Kyrpides N.C."/>
            <person name="Woyke T."/>
        </authorList>
    </citation>
    <scope>NUCLEOTIDE SEQUENCE</scope>
    <source>
        <strain evidence="2">GVMAG-M-3300027747-57</strain>
    </source>
</reference>
<keyword evidence="1" id="KW-0472">Membrane</keyword>
<protein>
    <submittedName>
        <fullName evidence="2">Uncharacterized protein</fullName>
    </submittedName>
</protein>
<organism evidence="2">
    <name type="scientific">viral metagenome</name>
    <dbReference type="NCBI Taxonomy" id="1070528"/>
    <lineage>
        <taxon>unclassified sequences</taxon>
        <taxon>metagenomes</taxon>
        <taxon>organismal metagenomes</taxon>
    </lineage>
</organism>
<keyword evidence="1" id="KW-1133">Transmembrane helix</keyword>
<name>A0A6C0JM18_9ZZZZ</name>
<sequence length="793" mass="91734">MSLIHHENLNLPYIIQKFSESISRIDPNNFSILKPEKKKDIRRLFERIKDKIIIENSKTDKAVVSILPHYIKELKKNKGFSLILDFIEDSRKNELNVDLSKYIKNARILSMMQRLYEQVNRLYDNPRSKHIRGGAMTDIFNITDRTHYNYYTIIEVDTPFFIYETKKKIHIYFKISIADSIKNINSIYKNKENRVDAIKDNITKFYKFVEDLFKNKLITVTDFENLDLNNLLNDINAMRVVDQLNSDAELPILPETIPDLPGESVVGKLNRIKGMLMKNIKQILQINIEEIELHGSIYFFNINDEKEFLNAYGPLKAVLKYNYNTRQVIDLKTPGVDCSNVIENMSSNGFDAEYFFKGLRKDFLRPTFTFVDDESDLIRSFRSIFSRFAYFENRLDEEKDFAISIRNSSLYGEVFDPTQITESELRLGPGEQLDFVILDNNDLFVTQSDKIHDTLKNNVNFILFDPNKQKFEDKKVWYSNLSSKSLSYIGEILNNDANEISLSAFLNSSLTTLEGNIEGISNKFELEKKKQKLEKTKQIGMIKGKRNIISVAKQKVDEKIEKESKSRALIVFSLFLLTIVILVIIWYVTIASLVIKGIIIAAAVILIFIANICKEALTPIIMWIAVVLSGSYDQLRRSNLVKDINDNENRLETVLQRVNQGNLSEDKIQSIEISTEYDVLEKALHDALTGGSTRFTRKSKNKLKKTKKAIFNKQNKTIKKNKITGGMNNNKYLLNEIIYACISFLELIFFPEDHNMVTLNDYLTMTMGIIGNIKCFKSDVTHHKKGKSIRASR</sequence>
<accession>A0A6C0JM18</accession>